<proteinExistence type="inferred from homology"/>
<dbReference type="InterPro" id="IPR035906">
    <property type="entry name" value="MetI-like_sf"/>
</dbReference>
<evidence type="ECO:0000256" key="5">
    <source>
        <dbReference type="ARBA" id="ARBA00022989"/>
    </source>
</evidence>
<evidence type="ECO:0000256" key="6">
    <source>
        <dbReference type="ARBA" id="ARBA00023136"/>
    </source>
</evidence>
<evidence type="ECO:0000256" key="4">
    <source>
        <dbReference type="ARBA" id="ARBA00022692"/>
    </source>
</evidence>
<keyword evidence="4 7" id="KW-0812">Transmembrane</keyword>
<dbReference type="RefSeq" id="WP_286276268.1">
    <property type="nucleotide sequence ID" value="NZ_AP027731.1"/>
</dbReference>
<dbReference type="SUPFAM" id="SSF161098">
    <property type="entry name" value="MetI-like"/>
    <property type="match status" value="1"/>
</dbReference>
<feature type="transmembrane region" description="Helical" evidence="7">
    <location>
        <begin position="239"/>
        <end position="264"/>
    </location>
</feature>
<dbReference type="Gene3D" id="1.10.3720.10">
    <property type="entry name" value="MetI-like"/>
    <property type="match status" value="1"/>
</dbReference>
<dbReference type="PANTHER" id="PTHR43163:SF6">
    <property type="entry name" value="DIPEPTIDE TRANSPORT SYSTEM PERMEASE PROTEIN DPPB-RELATED"/>
    <property type="match status" value="1"/>
</dbReference>
<comment type="subcellular location">
    <subcellularLocation>
        <location evidence="1 7">Cell membrane</location>
        <topology evidence="1 7">Multi-pass membrane protein</topology>
    </subcellularLocation>
</comment>
<evidence type="ECO:0000256" key="2">
    <source>
        <dbReference type="ARBA" id="ARBA00022448"/>
    </source>
</evidence>
<dbReference type="PANTHER" id="PTHR43163">
    <property type="entry name" value="DIPEPTIDE TRANSPORT SYSTEM PERMEASE PROTEIN DPPB-RELATED"/>
    <property type="match status" value="1"/>
</dbReference>
<dbReference type="Pfam" id="PF00528">
    <property type="entry name" value="BPD_transp_1"/>
    <property type="match status" value="1"/>
</dbReference>
<evidence type="ECO:0000313" key="10">
    <source>
        <dbReference type="Proteomes" id="UP001321498"/>
    </source>
</evidence>
<reference evidence="10" key="1">
    <citation type="journal article" date="2019" name="Int. J. Syst. Evol. Microbiol.">
        <title>The Global Catalogue of Microorganisms (GCM) 10K type strain sequencing project: providing services to taxonomists for standard genome sequencing and annotation.</title>
        <authorList>
            <consortium name="The Broad Institute Genomics Platform"/>
            <consortium name="The Broad Institute Genome Sequencing Center for Infectious Disease"/>
            <person name="Wu L."/>
            <person name="Ma J."/>
        </authorList>
    </citation>
    <scope>NUCLEOTIDE SEQUENCE [LARGE SCALE GENOMIC DNA]</scope>
    <source>
        <strain evidence="10">NBRC 108725</strain>
    </source>
</reference>
<evidence type="ECO:0000256" key="3">
    <source>
        <dbReference type="ARBA" id="ARBA00022475"/>
    </source>
</evidence>
<dbReference type="Pfam" id="PF19300">
    <property type="entry name" value="BPD_transp_1_N"/>
    <property type="match status" value="1"/>
</dbReference>
<keyword evidence="3" id="KW-1003">Cell membrane</keyword>
<keyword evidence="10" id="KW-1185">Reference proteome</keyword>
<evidence type="ECO:0000256" key="1">
    <source>
        <dbReference type="ARBA" id="ARBA00004651"/>
    </source>
</evidence>
<name>A0ABM8GD21_9MICO</name>
<feature type="transmembrane region" description="Helical" evidence="7">
    <location>
        <begin position="140"/>
        <end position="161"/>
    </location>
</feature>
<accession>A0ABM8GD21</accession>
<dbReference type="CDD" id="cd06261">
    <property type="entry name" value="TM_PBP2"/>
    <property type="match status" value="1"/>
</dbReference>
<gene>
    <name evidence="9" type="ORF">GCM10025866_20820</name>
</gene>
<keyword evidence="6 7" id="KW-0472">Membrane</keyword>
<sequence>MKARAGWSRVARMSGQAVLTLASIVVLVFLLVRLIPGDPVKVILGVEYTPEKAAALRAQLNLDKSIPEQFVAYIGGLLRGDLGQSTAQRGRSVTDVIAGALPTTMSLVIAGILLGVIVGTTLGLLAAISTRRGVDVTVRTWGMLSFSVPTFLVALLLIFVFALSLRILPAGGWPNAWPDNLLYLILPAIALSVHLATAISRTVRQGAIDTMGQQHMEAAFARGLPPRLLNLRHVLPNSVLPVLTIVGISFGTLLTGAIIVEAVFGIPGLGAEMTRAVGRRDYPVVQGIALVTGVVVVLSSFVVESLYTFVDPRARTL</sequence>
<feature type="transmembrane region" description="Helical" evidence="7">
    <location>
        <begin position="107"/>
        <end position="128"/>
    </location>
</feature>
<dbReference type="PROSITE" id="PS50928">
    <property type="entry name" value="ABC_TM1"/>
    <property type="match status" value="1"/>
</dbReference>
<dbReference type="EMBL" id="AP027731">
    <property type="protein sequence ID" value="BDZ46173.1"/>
    <property type="molecule type" value="Genomic_DNA"/>
</dbReference>
<keyword evidence="2 7" id="KW-0813">Transport</keyword>
<evidence type="ECO:0000259" key="8">
    <source>
        <dbReference type="PROSITE" id="PS50928"/>
    </source>
</evidence>
<organism evidence="9 10">
    <name type="scientific">Naasia aerilata</name>
    <dbReference type="NCBI Taxonomy" id="1162966"/>
    <lineage>
        <taxon>Bacteria</taxon>
        <taxon>Bacillati</taxon>
        <taxon>Actinomycetota</taxon>
        <taxon>Actinomycetes</taxon>
        <taxon>Micrococcales</taxon>
        <taxon>Microbacteriaceae</taxon>
        <taxon>Naasia</taxon>
    </lineage>
</organism>
<keyword evidence="5 7" id="KW-1133">Transmembrane helix</keyword>
<feature type="transmembrane region" description="Helical" evidence="7">
    <location>
        <begin position="181"/>
        <end position="199"/>
    </location>
</feature>
<protein>
    <submittedName>
        <fullName evidence="9">Peptide ABC transporter permease</fullName>
    </submittedName>
</protein>
<dbReference type="InterPro" id="IPR045621">
    <property type="entry name" value="BPD_transp_1_N"/>
</dbReference>
<feature type="domain" description="ABC transmembrane type-1" evidence="8">
    <location>
        <begin position="101"/>
        <end position="307"/>
    </location>
</feature>
<evidence type="ECO:0000256" key="7">
    <source>
        <dbReference type="RuleBase" id="RU363032"/>
    </source>
</evidence>
<evidence type="ECO:0000313" key="9">
    <source>
        <dbReference type="EMBL" id="BDZ46173.1"/>
    </source>
</evidence>
<dbReference type="InterPro" id="IPR000515">
    <property type="entry name" value="MetI-like"/>
</dbReference>
<feature type="transmembrane region" description="Helical" evidence="7">
    <location>
        <begin position="284"/>
        <end position="310"/>
    </location>
</feature>
<dbReference type="Proteomes" id="UP001321498">
    <property type="component" value="Chromosome"/>
</dbReference>
<comment type="similarity">
    <text evidence="7">Belongs to the binding-protein-dependent transport system permease family.</text>
</comment>